<dbReference type="InterPro" id="IPR020904">
    <property type="entry name" value="Sc_DH/Rdtase_CS"/>
</dbReference>
<dbReference type="Gene3D" id="3.40.50.720">
    <property type="entry name" value="NAD(P)-binding Rossmann-like Domain"/>
    <property type="match status" value="1"/>
</dbReference>
<evidence type="ECO:0000256" key="1">
    <source>
        <dbReference type="ARBA" id="ARBA00006484"/>
    </source>
</evidence>
<dbReference type="Pfam" id="PF00106">
    <property type="entry name" value="adh_short"/>
    <property type="match status" value="1"/>
</dbReference>
<protein>
    <submittedName>
        <fullName evidence="5">Oxidoreductase</fullName>
    </submittedName>
</protein>
<evidence type="ECO:0000313" key="6">
    <source>
        <dbReference type="Proteomes" id="UP001595824"/>
    </source>
</evidence>
<evidence type="ECO:0000259" key="4">
    <source>
        <dbReference type="SMART" id="SM00822"/>
    </source>
</evidence>
<reference evidence="6" key="1">
    <citation type="journal article" date="2019" name="Int. J. Syst. Evol. Microbiol.">
        <title>The Global Catalogue of Microorganisms (GCM) 10K type strain sequencing project: providing services to taxonomists for standard genome sequencing and annotation.</title>
        <authorList>
            <consortium name="The Broad Institute Genomics Platform"/>
            <consortium name="The Broad Institute Genome Sequencing Center for Infectious Disease"/>
            <person name="Wu L."/>
            <person name="Ma J."/>
        </authorList>
    </citation>
    <scope>NUCLEOTIDE SEQUENCE [LARGE SCALE GENOMIC DNA]</scope>
    <source>
        <strain evidence="6">PCU 347</strain>
    </source>
</reference>
<dbReference type="PROSITE" id="PS00061">
    <property type="entry name" value="ADH_SHORT"/>
    <property type="match status" value="1"/>
</dbReference>
<dbReference type="RefSeq" id="WP_381736477.1">
    <property type="nucleotide sequence ID" value="NZ_JBHSDP010000002.1"/>
</dbReference>
<dbReference type="InterPro" id="IPR002347">
    <property type="entry name" value="SDR_fam"/>
</dbReference>
<feature type="domain" description="Ketoreductase" evidence="4">
    <location>
        <begin position="4"/>
        <end position="189"/>
    </location>
</feature>
<dbReference type="PRINTS" id="PR00080">
    <property type="entry name" value="SDRFAMILY"/>
</dbReference>
<keyword evidence="6" id="KW-1185">Reference proteome</keyword>
<dbReference type="PRINTS" id="PR00081">
    <property type="entry name" value="GDHRDH"/>
</dbReference>
<accession>A0ABV8T862</accession>
<dbReference type="CDD" id="cd05374">
    <property type="entry name" value="17beta-HSD-like_SDR_c"/>
    <property type="match status" value="1"/>
</dbReference>
<comment type="caution">
    <text evidence="5">The sequence shown here is derived from an EMBL/GenBank/DDBJ whole genome shotgun (WGS) entry which is preliminary data.</text>
</comment>
<name>A0ABV8T862_9ACTN</name>
<dbReference type="PANTHER" id="PTHR43976">
    <property type="entry name" value="SHORT CHAIN DEHYDROGENASE"/>
    <property type="match status" value="1"/>
</dbReference>
<gene>
    <name evidence="5" type="ORF">ACFPC0_00915</name>
</gene>
<dbReference type="SUPFAM" id="SSF51735">
    <property type="entry name" value="NAD(P)-binding Rossmann-fold domains"/>
    <property type="match status" value="1"/>
</dbReference>
<proteinExistence type="inferred from homology"/>
<evidence type="ECO:0000256" key="3">
    <source>
        <dbReference type="RuleBase" id="RU000363"/>
    </source>
</evidence>
<comment type="similarity">
    <text evidence="1 3">Belongs to the short-chain dehydrogenases/reductases (SDR) family.</text>
</comment>
<organism evidence="5 6">
    <name type="scientific">Streptomyces andamanensis</name>
    <dbReference type="NCBI Taxonomy" id="1565035"/>
    <lineage>
        <taxon>Bacteria</taxon>
        <taxon>Bacillati</taxon>
        <taxon>Actinomycetota</taxon>
        <taxon>Actinomycetes</taxon>
        <taxon>Kitasatosporales</taxon>
        <taxon>Streptomycetaceae</taxon>
        <taxon>Streptomyces</taxon>
    </lineage>
</organism>
<keyword evidence="2" id="KW-0560">Oxidoreductase</keyword>
<evidence type="ECO:0000256" key="2">
    <source>
        <dbReference type="ARBA" id="ARBA00023002"/>
    </source>
</evidence>
<dbReference type="InterPro" id="IPR057326">
    <property type="entry name" value="KR_dom"/>
</dbReference>
<sequence length="282" mass="29988">MEKQNWLITGVSSGLGRAFAQAALDAGHTVVGTVRSAGDLRSFEELGPGRAHGRILDVTDDDAVSDVVAEAEQQVGPLDVVVANAGYGVEGTFEETPPAEVRRQFEVNVFGAAATLRAALPSMRRRRRGHLMAVTSMGGLMAVPGMSAYCGSKFALEGILEALGKEVAHFGIHVTAIEPGSFRTDWAGRSMTRAERTVDDYDELFGPIREARRRASGNQLGDPAKAAAAVVHITTVEKPPAHLVLGSDALRLVGAARTAVDDEIRAWETLSRTTDFPEGAQL</sequence>
<dbReference type="InterPro" id="IPR036291">
    <property type="entry name" value="NAD(P)-bd_dom_sf"/>
</dbReference>
<dbReference type="PANTHER" id="PTHR43976:SF16">
    <property type="entry name" value="SHORT-CHAIN DEHYDROGENASE_REDUCTASE FAMILY PROTEIN"/>
    <property type="match status" value="1"/>
</dbReference>
<dbReference type="SMART" id="SM00822">
    <property type="entry name" value="PKS_KR"/>
    <property type="match status" value="1"/>
</dbReference>
<evidence type="ECO:0000313" key="5">
    <source>
        <dbReference type="EMBL" id="MFC4326411.1"/>
    </source>
</evidence>
<dbReference type="NCBIfam" id="NF004824">
    <property type="entry name" value="PRK06180.1"/>
    <property type="match status" value="1"/>
</dbReference>
<dbReference type="InterPro" id="IPR051911">
    <property type="entry name" value="SDR_oxidoreductase"/>
</dbReference>
<dbReference type="EMBL" id="JBHSDP010000002">
    <property type="protein sequence ID" value="MFC4326411.1"/>
    <property type="molecule type" value="Genomic_DNA"/>
</dbReference>
<dbReference type="Proteomes" id="UP001595824">
    <property type="component" value="Unassembled WGS sequence"/>
</dbReference>